<evidence type="ECO:0000313" key="13">
    <source>
        <dbReference type="Proteomes" id="UP000238823"/>
    </source>
</evidence>
<dbReference type="GO" id="GO:0006396">
    <property type="term" value="P:RNA processing"/>
    <property type="evidence" value="ECO:0007669"/>
    <property type="project" value="InterPro"/>
</dbReference>
<evidence type="ECO:0000256" key="3">
    <source>
        <dbReference type="ARBA" id="ARBA00022741"/>
    </source>
</evidence>
<dbReference type="AlphaFoldDB" id="A0A2S9YJ06"/>
<accession>A0A2S9YJ06</accession>
<evidence type="ECO:0000256" key="10">
    <source>
        <dbReference type="PIRSR" id="PIRSR601233-3"/>
    </source>
</evidence>
<feature type="binding site" evidence="9">
    <location>
        <position position="427"/>
    </location>
    <ligand>
        <name>GMP</name>
        <dbReference type="ChEBI" id="CHEBI:58115"/>
    </ligand>
</feature>
<dbReference type="InterPro" id="IPR036025">
    <property type="entry name" value="RtcB-like_sf"/>
</dbReference>
<keyword evidence="2 10" id="KW-0479">Metal-binding</keyword>
<comment type="similarity">
    <text evidence="11">Belongs to the RtcB family.</text>
</comment>
<comment type="caution">
    <text evidence="12">The sequence shown here is derived from an EMBL/GenBank/DDBJ whole genome shotgun (WGS) entry which is preliminary data.</text>
</comment>
<feature type="active site" description="GMP-histidine intermediate" evidence="8">
    <location>
        <position position="349"/>
    </location>
</feature>
<dbReference type="InterPro" id="IPR001233">
    <property type="entry name" value="RtcB"/>
</dbReference>
<dbReference type="EC" id="6.5.1.-" evidence="11"/>
<reference evidence="12 13" key="1">
    <citation type="submission" date="2018-03" db="EMBL/GenBank/DDBJ databases">
        <title>Draft Genome Sequences of the Obligatory Marine Myxobacteria Enhygromyxa salina SWB007.</title>
        <authorList>
            <person name="Poehlein A."/>
            <person name="Moghaddam J.A."/>
            <person name="Harms H."/>
            <person name="Alanjari M."/>
            <person name="Koenig G.M."/>
            <person name="Daniel R."/>
            <person name="Schaeberle T.F."/>
        </authorList>
    </citation>
    <scope>NUCLEOTIDE SEQUENCE [LARGE SCALE GENOMIC DNA]</scope>
    <source>
        <strain evidence="12 13">SWB007</strain>
    </source>
</reference>
<feature type="binding site" evidence="9">
    <location>
        <begin position="186"/>
        <end position="190"/>
    </location>
    <ligand>
        <name>GMP</name>
        <dbReference type="ChEBI" id="CHEBI:58115"/>
    </ligand>
</feature>
<keyword evidence="5 9" id="KW-0342">GTP-binding</keyword>
<name>A0A2S9YJ06_9BACT</name>
<evidence type="ECO:0000256" key="2">
    <source>
        <dbReference type="ARBA" id="ARBA00022723"/>
    </source>
</evidence>
<feature type="binding site" evidence="9">
    <location>
        <begin position="293"/>
        <end position="294"/>
    </location>
    <ligand>
        <name>GMP</name>
        <dbReference type="ChEBI" id="CHEBI:58115"/>
    </ligand>
</feature>
<dbReference type="GO" id="GO:0170057">
    <property type="term" value="F:RNA ligase (GTP) activity"/>
    <property type="evidence" value="ECO:0007669"/>
    <property type="project" value="UniProtKB-EC"/>
</dbReference>
<dbReference type="RefSeq" id="WP_106091725.1">
    <property type="nucleotide sequence ID" value="NZ_PVNL01000098.1"/>
</dbReference>
<dbReference type="PANTHER" id="PTHR11118">
    <property type="entry name" value="RNA-SPLICING LIGASE RTCB HOMOLOG"/>
    <property type="match status" value="1"/>
</dbReference>
<keyword evidence="4" id="KW-0692">RNA repair</keyword>
<proteinExistence type="inferred from homology"/>
<comment type="cofactor">
    <cofactor evidence="10 11">
        <name>Mn(2+)</name>
        <dbReference type="ChEBI" id="CHEBI:29035"/>
    </cofactor>
    <text evidence="10 11">Binds 2 manganese ions per subunit.</text>
</comment>
<comment type="catalytic activity">
    <reaction evidence="7">
        <text>a 3'-end 3'-phospho-ribonucleotide-RNA + a 5'-end dephospho-ribonucleoside-RNA + GTP = a ribonucleotidyl-ribonucleotide-RNA + GMP + diphosphate</text>
        <dbReference type="Rhea" id="RHEA:68076"/>
        <dbReference type="Rhea" id="RHEA-COMP:10463"/>
        <dbReference type="Rhea" id="RHEA-COMP:13936"/>
        <dbReference type="Rhea" id="RHEA-COMP:17355"/>
        <dbReference type="ChEBI" id="CHEBI:33019"/>
        <dbReference type="ChEBI" id="CHEBI:37565"/>
        <dbReference type="ChEBI" id="CHEBI:58115"/>
        <dbReference type="ChEBI" id="CHEBI:83062"/>
        <dbReference type="ChEBI" id="CHEBI:138284"/>
        <dbReference type="ChEBI" id="CHEBI:173118"/>
        <dbReference type="EC" id="6.5.1.8"/>
    </reaction>
</comment>
<dbReference type="GO" id="GO:0042245">
    <property type="term" value="P:RNA repair"/>
    <property type="evidence" value="ECO:0007669"/>
    <property type="project" value="UniProtKB-KW"/>
</dbReference>
<dbReference type="SUPFAM" id="SSF103365">
    <property type="entry name" value="Hypothetical protein PH1602"/>
    <property type="match status" value="1"/>
</dbReference>
<keyword evidence="6 10" id="KW-0464">Manganese</keyword>
<dbReference type="GO" id="GO:0003972">
    <property type="term" value="F:RNA ligase (ATP) activity"/>
    <property type="evidence" value="ECO:0007669"/>
    <property type="project" value="TreeGrafter"/>
</dbReference>
<evidence type="ECO:0000256" key="4">
    <source>
        <dbReference type="ARBA" id="ARBA00022800"/>
    </source>
</evidence>
<feature type="binding site" evidence="10">
    <location>
        <position position="187"/>
    </location>
    <ligand>
        <name>Mn(2+)</name>
        <dbReference type="ChEBI" id="CHEBI:29035"/>
        <label>1</label>
    </ligand>
</feature>
<feature type="binding site" evidence="10">
    <location>
        <position position="81"/>
    </location>
    <ligand>
        <name>Mn(2+)</name>
        <dbReference type="ChEBI" id="CHEBI:29035"/>
        <label>1</label>
    </ligand>
</feature>
<feature type="binding site" evidence="9">
    <location>
        <position position="332"/>
    </location>
    <ligand>
        <name>GMP</name>
        <dbReference type="ChEBI" id="CHEBI:58115"/>
    </ligand>
</feature>
<dbReference type="Pfam" id="PF01139">
    <property type="entry name" value="RtcB"/>
    <property type="match status" value="2"/>
</dbReference>
<sequence>MGKLIATPLTSPAQLPKHATVMANDQVWMEAAALDQLARVANFEGCTQAVGMPDLHPGPTVPIGVAIAFKDRILPALVGGDAGCGARVITFAKLKLSGDRLERRVRENTETPPLPNVDPTAALQAVWRDGPRGLCNLPGVPTSLVELAQRFDHEADHLPPSGELPEAFTDFAANYGASLGSVGGGNHFLELSQIDTLFGNADAREQAKDRWGLTRGGFAVLAHSGSRGLGRALALRWGQRCLTSPEDRTAYLSELAGACRFARANRLVLCWRMLNALGVAKPSRLRGSFDLTHNDVNLERASGRDLWVHRKGCAPAHTDQPTVVLGTRGTASYVMRGHGHEGCLCSVAHGAGRRMTRSDARAKIAHKHRRKTLTRTACGSRVICDDKNLLYEEHPEAYKDIEVVVDSLEQAGAATRVAALLPMVTVKR</sequence>
<evidence type="ECO:0000313" key="12">
    <source>
        <dbReference type="EMBL" id="PRQ05061.1"/>
    </source>
</evidence>
<evidence type="ECO:0000256" key="5">
    <source>
        <dbReference type="ARBA" id="ARBA00023134"/>
    </source>
</evidence>
<dbReference type="GO" id="GO:0046872">
    <property type="term" value="F:metal ion binding"/>
    <property type="evidence" value="ECO:0007669"/>
    <property type="project" value="UniProtKB-UniRule"/>
</dbReference>
<feature type="binding site" evidence="9">
    <location>
        <begin position="349"/>
        <end position="352"/>
    </location>
    <ligand>
        <name>GMP</name>
        <dbReference type="ChEBI" id="CHEBI:58115"/>
    </ligand>
</feature>
<organism evidence="12 13">
    <name type="scientific">Enhygromyxa salina</name>
    <dbReference type="NCBI Taxonomy" id="215803"/>
    <lineage>
        <taxon>Bacteria</taxon>
        <taxon>Pseudomonadati</taxon>
        <taxon>Myxococcota</taxon>
        <taxon>Polyangia</taxon>
        <taxon>Nannocystales</taxon>
        <taxon>Nannocystaceae</taxon>
        <taxon>Enhygromyxa</taxon>
    </lineage>
</organism>
<evidence type="ECO:0000256" key="8">
    <source>
        <dbReference type="PIRSR" id="PIRSR601233-1"/>
    </source>
</evidence>
<feature type="binding site" evidence="10">
    <location>
        <position position="223"/>
    </location>
    <ligand>
        <name>Mn(2+)</name>
        <dbReference type="ChEBI" id="CHEBI:29035"/>
        <label>2</label>
    </ligand>
</feature>
<keyword evidence="1 11" id="KW-0436">Ligase</keyword>
<dbReference type="PANTHER" id="PTHR11118:SF1">
    <property type="entry name" value="RNA-SPLICING LIGASE RTCB HOMOLOG"/>
    <property type="match status" value="1"/>
</dbReference>
<evidence type="ECO:0000256" key="6">
    <source>
        <dbReference type="ARBA" id="ARBA00023211"/>
    </source>
</evidence>
<dbReference type="Proteomes" id="UP000238823">
    <property type="component" value="Unassembled WGS sequence"/>
</dbReference>
<dbReference type="OrthoDB" id="9802323at2"/>
<evidence type="ECO:0000256" key="7">
    <source>
        <dbReference type="ARBA" id="ARBA00047746"/>
    </source>
</evidence>
<evidence type="ECO:0000256" key="11">
    <source>
        <dbReference type="RuleBase" id="RU371113"/>
    </source>
</evidence>
<keyword evidence="3 9" id="KW-0547">Nucleotide-binding</keyword>
<evidence type="ECO:0000256" key="1">
    <source>
        <dbReference type="ARBA" id="ARBA00022598"/>
    </source>
</evidence>
<gene>
    <name evidence="12" type="primary">rtcB_2</name>
    <name evidence="11" type="synonym">rtcB</name>
    <name evidence="12" type="ORF">ENSA7_48140</name>
</gene>
<dbReference type="Gene3D" id="3.90.1860.10">
    <property type="entry name" value="tRNA-splicing ligase RtcB"/>
    <property type="match status" value="1"/>
</dbReference>
<feature type="binding site" evidence="10">
    <location>
        <position position="293"/>
    </location>
    <ligand>
        <name>Mn(2+)</name>
        <dbReference type="ChEBI" id="CHEBI:29035"/>
        <label>2</label>
    </ligand>
</feature>
<comment type="subunit">
    <text evidence="11">Monomer.</text>
</comment>
<dbReference type="GO" id="GO:0005525">
    <property type="term" value="F:GTP binding"/>
    <property type="evidence" value="ECO:0007669"/>
    <property type="project" value="UniProtKB-KW"/>
</dbReference>
<evidence type="ECO:0000256" key="9">
    <source>
        <dbReference type="PIRSR" id="PIRSR601233-2"/>
    </source>
</evidence>
<protein>
    <recommendedName>
        <fullName evidence="11">tRNA-splicing ligase RtcB</fullName>
        <ecNumber evidence="11">6.5.1.-</ecNumber>
    </recommendedName>
</protein>
<dbReference type="EMBL" id="PVNL01000098">
    <property type="protein sequence ID" value="PRQ05061.1"/>
    <property type="molecule type" value="Genomic_DNA"/>
</dbReference>